<reference evidence="2" key="1">
    <citation type="journal article" date="2017" name="Proc. Natl. Acad. Sci. U.S.A.">
        <title>Simulation of Deepwater Horizon oil plume reveals substrate specialization within a complex community of hydrocarbon degraders.</title>
        <authorList>
            <person name="Hu P."/>
            <person name="Dubinsky E.A."/>
            <person name="Probst A.J."/>
            <person name="Wang J."/>
            <person name="Sieber C.M.K."/>
            <person name="Tom L.M."/>
            <person name="Gardinali P."/>
            <person name="Banfield J.F."/>
            <person name="Atlas R.M."/>
            <person name="Andersen G.L."/>
        </authorList>
    </citation>
    <scope>NUCLEOTIDE SEQUENCE [LARGE SCALE GENOMIC DNA]</scope>
</reference>
<evidence type="ECO:0000313" key="1">
    <source>
        <dbReference type="EMBL" id="OUS35156.1"/>
    </source>
</evidence>
<dbReference type="AlphaFoldDB" id="A0A1Y5HD17"/>
<evidence type="ECO:0000313" key="2">
    <source>
        <dbReference type="Proteomes" id="UP000227088"/>
    </source>
</evidence>
<gene>
    <name evidence="1" type="ORF">A9R00_12195</name>
</gene>
<accession>A0A1Y5HD17</accession>
<dbReference type="Proteomes" id="UP000227088">
    <property type="component" value="Unassembled WGS sequence"/>
</dbReference>
<comment type="caution">
    <text evidence="1">The sequence shown here is derived from an EMBL/GenBank/DDBJ whole genome shotgun (WGS) entry which is preliminary data.</text>
</comment>
<protein>
    <submittedName>
        <fullName evidence="1">Uncharacterized protein</fullName>
    </submittedName>
</protein>
<organism evidence="1 2">
    <name type="scientific">Oleispira antarctica</name>
    <dbReference type="NCBI Taxonomy" id="188908"/>
    <lineage>
        <taxon>Bacteria</taxon>
        <taxon>Pseudomonadati</taxon>
        <taxon>Pseudomonadota</taxon>
        <taxon>Gammaproteobacteria</taxon>
        <taxon>Oceanospirillales</taxon>
        <taxon>Oceanospirillaceae</taxon>
        <taxon>Oleispira</taxon>
    </lineage>
</organism>
<name>A0A1Y5HD17_OLEAN</name>
<proteinExistence type="predicted"/>
<sequence>MINLFDAFAEFVSIHPAISDAEKHNISACLKNLLDADPEKEIMRRALEHYANEFNWHYVVESPEGCAVFGMEAMEATQLARNALDSSQLALEACLLSMYEDQAKAEVVADVQLMMESRVA</sequence>
<dbReference type="EMBL" id="MABE01000697">
    <property type="protein sequence ID" value="OUS35156.1"/>
    <property type="molecule type" value="Genomic_DNA"/>
</dbReference>